<dbReference type="Proteomes" id="UP000578112">
    <property type="component" value="Unassembled WGS sequence"/>
</dbReference>
<evidence type="ECO:0000256" key="1">
    <source>
        <dbReference type="ARBA" id="ARBA00022729"/>
    </source>
</evidence>
<sequence length="331" mass="36317">MIGSARRRIGGVRRRRLVAAVALVVVLVLAALASLSRCSTVPDVVRVVAVGDMACDPDDPDFATGANDHCRHKQVSDLAVALNPDVLLGLGDYQYEMPTLEAYRTVYGPSFGRLLSRTVPVVGNQEYKVQDANSYTTYFGKQVKDPVGYWSQEIGRWHLVVLNSNCAAVAGGCGKGSPQQTWLDEDLRKTDRKCVIAAWHHPRWSSGIAGTDSRTAELFRTLYEHRVELVLSGHEADYERFAPLNPAGKNDPLGVRQYVVGTGGQAHYRPGPNDGGRDEHGKPPRGAVKGEFADFDHHGVLDLELRPDSWSWSFRAVGADQPLDRGEANCR</sequence>
<dbReference type="Gene3D" id="3.60.21.10">
    <property type="match status" value="1"/>
</dbReference>
<name>A0A7W7I069_9ACTN</name>
<organism evidence="4 5">
    <name type="scientific">Actinoplanes digitatis</name>
    <dbReference type="NCBI Taxonomy" id="1868"/>
    <lineage>
        <taxon>Bacteria</taxon>
        <taxon>Bacillati</taxon>
        <taxon>Actinomycetota</taxon>
        <taxon>Actinomycetes</taxon>
        <taxon>Micromonosporales</taxon>
        <taxon>Micromonosporaceae</taxon>
        <taxon>Actinoplanes</taxon>
    </lineage>
</organism>
<proteinExistence type="predicted"/>
<dbReference type="RefSeq" id="WP_221478823.1">
    <property type="nucleotide sequence ID" value="NZ_BOMK01000024.1"/>
</dbReference>
<evidence type="ECO:0000256" key="2">
    <source>
        <dbReference type="SAM" id="MobiDB-lite"/>
    </source>
</evidence>
<accession>A0A7W7I069</accession>
<comment type="caution">
    <text evidence="4">The sequence shown here is derived from an EMBL/GenBank/DDBJ whole genome shotgun (WGS) entry which is preliminary data.</text>
</comment>
<dbReference type="InterPro" id="IPR029052">
    <property type="entry name" value="Metallo-depent_PP-like"/>
</dbReference>
<dbReference type="Pfam" id="PF00149">
    <property type="entry name" value="Metallophos"/>
    <property type="match status" value="1"/>
</dbReference>
<dbReference type="InterPro" id="IPR004843">
    <property type="entry name" value="Calcineurin-like_PHP"/>
</dbReference>
<dbReference type="GO" id="GO:0003993">
    <property type="term" value="F:acid phosphatase activity"/>
    <property type="evidence" value="ECO:0007669"/>
    <property type="project" value="InterPro"/>
</dbReference>
<dbReference type="PANTHER" id="PTHR22953">
    <property type="entry name" value="ACID PHOSPHATASE RELATED"/>
    <property type="match status" value="1"/>
</dbReference>
<evidence type="ECO:0000313" key="4">
    <source>
        <dbReference type="EMBL" id="MBB4764012.1"/>
    </source>
</evidence>
<protein>
    <recommendedName>
        <fullName evidence="3">Calcineurin-like phosphoesterase domain-containing protein</fullName>
    </recommendedName>
</protein>
<keyword evidence="1" id="KW-0732">Signal</keyword>
<dbReference type="PANTHER" id="PTHR22953:SF153">
    <property type="entry name" value="PURPLE ACID PHOSPHATASE"/>
    <property type="match status" value="1"/>
</dbReference>
<feature type="region of interest" description="Disordered" evidence="2">
    <location>
        <begin position="264"/>
        <end position="290"/>
    </location>
</feature>
<dbReference type="SUPFAM" id="SSF56300">
    <property type="entry name" value="Metallo-dependent phosphatases"/>
    <property type="match status" value="1"/>
</dbReference>
<dbReference type="EMBL" id="JACHNH010000001">
    <property type="protein sequence ID" value="MBB4764012.1"/>
    <property type="molecule type" value="Genomic_DNA"/>
</dbReference>
<dbReference type="InterPro" id="IPR039331">
    <property type="entry name" value="PAPs-like"/>
</dbReference>
<gene>
    <name evidence="4" type="ORF">BJ971_004568</name>
</gene>
<evidence type="ECO:0000313" key="5">
    <source>
        <dbReference type="Proteomes" id="UP000578112"/>
    </source>
</evidence>
<dbReference type="AlphaFoldDB" id="A0A7W7I069"/>
<feature type="domain" description="Calcineurin-like phosphoesterase" evidence="3">
    <location>
        <begin position="46"/>
        <end position="236"/>
    </location>
</feature>
<evidence type="ECO:0000259" key="3">
    <source>
        <dbReference type="Pfam" id="PF00149"/>
    </source>
</evidence>
<keyword evidence="5" id="KW-1185">Reference proteome</keyword>
<reference evidence="4 5" key="1">
    <citation type="submission" date="2020-08" db="EMBL/GenBank/DDBJ databases">
        <title>Sequencing the genomes of 1000 actinobacteria strains.</title>
        <authorList>
            <person name="Klenk H.-P."/>
        </authorList>
    </citation>
    <scope>NUCLEOTIDE SEQUENCE [LARGE SCALE GENOMIC DNA]</scope>
    <source>
        <strain evidence="4 5">DSM 43149</strain>
    </source>
</reference>